<feature type="transmembrane region" description="Helical" evidence="2">
    <location>
        <begin position="31"/>
        <end position="52"/>
    </location>
</feature>
<accession>A0AAN8A7A3</accession>
<sequence>MNFKLICSKIKKRLLLPFQDLNDLERLVQSIRLLSSIMLIIFGLIITTVPYYKPQSIYIGRLSTLKADIAKGVFTVLKQSIESSGTTDTTNGVGLTTSEILVLTSYTFEEVHGVPAYILVTLYGSCDVKYSDSNDDGSSNSSSSSATTTTTTEDYSPISLNAWDAKNSTKLVFDCTYQGPDYLFDYKTTLSSVGLDIVLEYAYGSYSTGRNNGKPSYDFYMQRLSMLKQHVLKLFFAVLGVQVIFIFLSLWYYYIKGRRLNEFPEKFLLHLLSFLSLFVFIAGMISTICLLWINYSMQRKITKELQAFGFSYHIGVGWVTCMIFWVFFSGVSCLVWSGLEWCVTSNNSSIDDYEDEILVNSHQINKFTDNNNDNDLELKDKQSGSLRVLSIDRNIDDSNMSISSVSAFVSNSDINRSNNRTQQRYMNSTANNDDTDENDNGFTYELQSIEFRSSDDSDFQRHNFSGFNSDDAYDEDHYSIQRMVIPSSSIQF</sequence>
<dbReference type="AlphaFoldDB" id="A0AAN8A7A3"/>
<dbReference type="GO" id="GO:0005886">
    <property type="term" value="C:plasma membrane"/>
    <property type="evidence" value="ECO:0007669"/>
    <property type="project" value="TreeGrafter"/>
</dbReference>
<proteinExistence type="predicted"/>
<reference evidence="4" key="1">
    <citation type="submission" date="2023-07" db="EMBL/GenBank/DDBJ databases">
        <title>A draft genome of Kazachstania heterogenica Y-27499.</title>
        <authorList>
            <person name="Donic C."/>
            <person name="Kralova J.S."/>
            <person name="Fidel L."/>
            <person name="Ben-Dor S."/>
            <person name="Jung S."/>
        </authorList>
    </citation>
    <scope>NUCLEOTIDE SEQUENCE [LARGE SCALE GENOMIC DNA]</scope>
    <source>
        <strain evidence="4">Y27499</strain>
    </source>
</reference>
<dbReference type="PANTHER" id="PTHR28019">
    <property type="entry name" value="CELL MEMBRANE PROTEIN YLR413W-RELATED"/>
    <property type="match status" value="1"/>
</dbReference>
<feature type="transmembrane region" description="Helical" evidence="2">
    <location>
        <begin position="231"/>
        <end position="255"/>
    </location>
</feature>
<evidence type="ECO:0000313" key="3">
    <source>
        <dbReference type="EMBL" id="KAK5780332.1"/>
    </source>
</evidence>
<evidence type="ECO:0000256" key="1">
    <source>
        <dbReference type="SAM" id="MobiDB-lite"/>
    </source>
</evidence>
<keyword evidence="2" id="KW-1133">Transmembrane helix</keyword>
<gene>
    <name evidence="3" type="ORF">RI543_002088</name>
</gene>
<keyword evidence="2" id="KW-0472">Membrane</keyword>
<dbReference type="InterPro" id="IPR052413">
    <property type="entry name" value="SUR7_domain"/>
</dbReference>
<evidence type="ECO:0000313" key="4">
    <source>
        <dbReference type="Proteomes" id="UP001306508"/>
    </source>
</evidence>
<feature type="region of interest" description="Disordered" evidence="1">
    <location>
        <begin position="418"/>
        <end position="441"/>
    </location>
</feature>
<feature type="compositionally biased region" description="Low complexity" evidence="1">
    <location>
        <begin position="136"/>
        <end position="152"/>
    </location>
</feature>
<dbReference type="PANTHER" id="PTHR28019:SF6">
    <property type="entry name" value="PROTEIN ECM7"/>
    <property type="match status" value="1"/>
</dbReference>
<dbReference type="EMBL" id="JAWIZZ010000041">
    <property type="protein sequence ID" value="KAK5780332.1"/>
    <property type="molecule type" value="Genomic_DNA"/>
</dbReference>
<keyword evidence="2" id="KW-0812">Transmembrane</keyword>
<feature type="region of interest" description="Disordered" evidence="1">
    <location>
        <begin position="132"/>
        <end position="152"/>
    </location>
</feature>
<dbReference type="GO" id="GO:0051285">
    <property type="term" value="C:cell cortex of cell tip"/>
    <property type="evidence" value="ECO:0007669"/>
    <property type="project" value="TreeGrafter"/>
</dbReference>
<feature type="transmembrane region" description="Helical" evidence="2">
    <location>
        <begin position="314"/>
        <end position="339"/>
    </location>
</feature>
<dbReference type="GO" id="GO:0031505">
    <property type="term" value="P:fungal-type cell wall organization"/>
    <property type="evidence" value="ECO:0007669"/>
    <property type="project" value="TreeGrafter"/>
</dbReference>
<feature type="compositionally biased region" description="Polar residues" evidence="1">
    <location>
        <begin position="418"/>
        <end position="430"/>
    </location>
</feature>
<comment type="caution">
    <text evidence="3">The sequence shown here is derived from an EMBL/GenBank/DDBJ whole genome shotgun (WGS) entry which is preliminary data.</text>
</comment>
<protein>
    <submittedName>
        <fullName evidence="3">Uncharacterized protein</fullName>
    </submittedName>
</protein>
<feature type="transmembrane region" description="Helical" evidence="2">
    <location>
        <begin position="267"/>
        <end position="293"/>
    </location>
</feature>
<dbReference type="Proteomes" id="UP001306508">
    <property type="component" value="Unassembled WGS sequence"/>
</dbReference>
<evidence type="ECO:0000256" key="2">
    <source>
        <dbReference type="SAM" id="Phobius"/>
    </source>
</evidence>
<name>A0AAN8A7A3_9SACH</name>
<keyword evidence="4" id="KW-1185">Reference proteome</keyword>
<organism evidence="3 4">
    <name type="scientific">Arxiozyma heterogenica</name>
    <dbReference type="NCBI Taxonomy" id="278026"/>
    <lineage>
        <taxon>Eukaryota</taxon>
        <taxon>Fungi</taxon>
        <taxon>Dikarya</taxon>
        <taxon>Ascomycota</taxon>
        <taxon>Saccharomycotina</taxon>
        <taxon>Saccharomycetes</taxon>
        <taxon>Saccharomycetales</taxon>
        <taxon>Saccharomycetaceae</taxon>
        <taxon>Arxiozyma</taxon>
    </lineage>
</organism>